<feature type="region of interest" description="Disordered" evidence="5">
    <location>
        <begin position="246"/>
        <end position="289"/>
    </location>
</feature>
<comment type="subcellular location">
    <subcellularLocation>
        <location evidence="1">Membrane</location>
        <topology evidence="1">Multi-pass membrane protein</topology>
    </subcellularLocation>
</comment>
<dbReference type="Proteomes" id="UP000033566">
    <property type="component" value="Chromosome"/>
</dbReference>
<dbReference type="EMBL" id="CP011311">
    <property type="protein sequence ID" value="AKE39073.1"/>
    <property type="molecule type" value="Genomic_DNA"/>
</dbReference>
<evidence type="ECO:0000256" key="2">
    <source>
        <dbReference type="ARBA" id="ARBA00022692"/>
    </source>
</evidence>
<keyword evidence="4" id="KW-0472">Membrane</keyword>
<dbReference type="PATRIC" id="fig|161896.4.peg.1084"/>
<reference evidence="6 7" key="1">
    <citation type="journal article" date="2015" name="Genome Announc.">
        <title>Complete Genome Sequence of Corynebacterium camporealensis DSM 44610, Isolated from the Milk of a Manchega Sheep with Subclinical Mastitis.</title>
        <authorList>
            <person name="Ruckert C."/>
            <person name="Albersmeier A."/>
            <person name="Winkler A."/>
            <person name="Tauch A."/>
        </authorList>
    </citation>
    <scope>NUCLEOTIDE SEQUENCE [LARGE SCALE GENOMIC DNA]</scope>
    <source>
        <strain evidence="6 7">DSM 44610</strain>
    </source>
</reference>
<dbReference type="AlphaFoldDB" id="A0A0F6QY62"/>
<dbReference type="Pfam" id="PF07681">
    <property type="entry name" value="DoxX"/>
    <property type="match status" value="1"/>
</dbReference>
<proteinExistence type="predicted"/>
<protein>
    <submittedName>
        <fullName evidence="6">Putative membrane protein</fullName>
    </submittedName>
</protein>
<dbReference type="HOGENOM" id="CLU_058421_1_0_11"/>
<gene>
    <name evidence="6" type="ORF">UL81_05525</name>
</gene>
<name>A0A0F6QY62_9CORY</name>
<sequence>MIRKIARPMLASVFVLDGVDTLRNTSDHVKETETVLKHTRKVLPKQYAGYVPNDAELVARGVGGVKVGAGSLLAIGKAPRTSAALLALSMVPNLVGRNAFWEAENDEDKQNRRNGFLTSTALLGGLFITTQDTEGKPSLAWRAQKAGQRTNKKIQKALPTKTESQKFADDLSDRASDFGNKASDWFEETSQKAQDFVDDNKDDWQKTGRNLLDTAKSYVDDAVSFVDDNKDDWLAQAQDNAATARKRAVKAAGKAQKRAEKAAKKAQDVDGKRLAKRANKQAEKLQKDATKALDRAYKKYGDKLA</sequence>
<dbReference type="OrthoDB" id="329282at2"/>
<accession>A0A0F6QY62</accession>
<evidence type="ECO:0000313" key="7">
    <source>
        <dbReference type="Proteomes" id="UP000033566"/>
    </source>
</evidence>
<feature type="compositionally biased region" description="Basic and acidic residues" evidence="5">
    <location>
        <begin position="257"/>
        <end position="273"/>
    </location>
</feature>
<keyword evidence="2" id="KW-0812">Transmembrane</keyword>
<dbReference type="RefSeq" id="WP_035105545.1">
    <property type="nucleotide sequence ID" value="NZ_CP011311.1"/>
</dbReference>
<keyword evidence="7" id="KW-1185">Reference proteome</keyword>
<evidence type="ECO:0000313" key="6">
    <source>
        <dbReference type="EMBL" id="AKE39073.1"/>
    </source>
</evidence>
<evidence type="ECO:0000256" key="3">
    <source>
        <dbReference type="ARBA" id="ARBA00022989"/>
    </source>
</evidence>
<keyword evidence="3" id="KW-1133">Transmembrane helix</keyword>
<organism evidence="6 7">
    <name type="scientific">Corynebacterium camporealensis</name>
    <dbReference type="NCBI Taxonomy" id="161896"/>
    <lineage>
        <taxon>Bacteria</taxon>
        <taxon>Bacillati</taxon>
        <taxon>Actinomycetota</taxon>
        <taxon>Actinomycetes</taxon>
        <taxon>Mycobacteriales</taxon>
        <taxon>Corynebacteriaceae</taxon>
        <taxon>Corynebacterium</taxon>
    </lineage>
</organism>
<evidence type="ECO:0000256" key="4">
    <source>
        <dbReference type="ARBA" id="ARBA00023136"/>
    </source>
</evidence>
<dbReference type="KEGG" id="ccj:UL81_05525"/>
<dbReference type="GO" id="GO:0016020">
    <property type="term" value="C:membrane"/>
    <property type="evidence" value="ECO:0007669"/>
    <property type="project" value="UniProtKB-SubCell"/>
</dbReference>
<evidence type="ECO:0000256" key="5">
    <source>
        <dbReference type="SAM" id="MobiDB-lite"/>
    </source>
</evidence>
<dbReference type="InterPro" id="IPR032808">
    <property type="entry name" value="DoxX"/>
</dbReference>
<evidence type="ECO:0000256" key="1">
    <source>
        <dbReference type="ARBA" id="ARBA00004141"/>
    </source>
</evidence>
<feature type="compositionally biased region" description="Basic and acidic residues" evidence="5">
    <location>
        <begin position="280"/>
        <end position="289"/>
    </location>
</feature>